<dbReference type="EMBL" id="JXTP01000033">
    <property type="protein sequence ID" value="KIU28230.1"/>
    <property type="molecule type" value="Genomic_DNA"/>
</dbReference>
<feature type="transmembrane region" description="Helical" evidence="5">
    <location>
        <begin position="106"/>
        <end position="127"/>
    </location>
</feature>
<feature type="transmembrane region" description="Helical" evidence="5">
    <location>
        <begin position="20"/>
        <end position="37"/>
    </location>
</feature>
<evidence type="ECO:0000256" key="5">
    <source>
        <dbReference type="SAM" id="Phobius"/>
    </source>
</evidence>
<reference evidence="7 8" key="1">
    <citation type="submission" date="2015-01" db="EMBL/GenBank/DDBJ databases">
        <title>Genome of Sphingomonas taxi strain 30a.</title>
        <authorList>
            <person name="Eevers N."/>
            <person name="Van Hamme J."/>
            <person name="Bottos E."/>
            <person name="Weyens N."/>
            <person name="Vangronsveld J."/>
        </authorList>
    </citation>
    <scope>NUCLEOTIDE SEQUENCE [LARGE SCALE GENOMIC DNA]</scope>
    <source>
        <strain evidence="7 8">30a</strain>
    </source>
</reference>
<feature type="transmembrane region" description="Helical" evidence="5">
    <location>
        <begin position="351"/>
        <end position="379"/>
    </location>
</feature>
<keyword evidence="3 5" id="KW-1133">Transmembrane helix</keyword>
<comment type="caution">
    <text evidence="7">The sequence shown here is derived from an EMBL/GenBank/DDBJ whole genome shotgun (WGS) entry which is preliminary data.</text>
</comment>
<feature type="transmembrane region" description="Helical" evidence="5">
    <location>
        <begin position="319"/>
        <end position="339"/>
    </location>
</feature>
<feature type="domain" description="O-antigen ligase-related" evidence="6">
    <location>
        <begin position="186"/>
        <end position="331"/>
    </location>
</feature>
<keyword evidence="2 5" id="KW-0812">Transmembrane</keyword>
<evidence type="ECO:0000256" key="4">
    <source>
        <dbReference type="ARBA" id="ARBA00023136"/>
    </source>
</evidence>
<feature type="transmembrane region" description="Helical" evidence="5">
    <location>
        <begin position="223"/>
        <end position="242"/>
    </location>
</feature>
<dbReference type="InterPro" id="IPR051533">
    <property type="entry name" value="WaaL-like"/>
</dbReference>
<feature type="transmembrane region" description="Helical" evidence="5">
    <location>
        <begin position="74"/>
        <end position="94"/>
    </location>
</feature>
<evidence type="ECO:0000256" key="3">
    <source>
        <dbReference type="ARBA" id="ARBA00022989"/>
    </source>
</evidence>
<proteinExistence type="predicted"/>
<accession>A0A0D1M7R5</accession>
<dbReference type="PROSITE" id="PS51257">
    <property type="entry name" value="PROKAR_LIPOPROTEIN"/>
    <property type="match status" value="1"/>
</dbReference>
<dbReference type="PANTHER" id="PTHR37422:SF23">
    <property type="entry name" value="TEICHURONIC ACID BIOSYNTHESIS PROTEIN TUAE"/>
    <property type="match status" value="1"/>
</dbReference>
<dbReference type="Proteomes" id="UP000033203">
    <property type="component" value="Unassembled WGS sequence"/>
</dbReference>
<organism evidence="7 8">
    <name type="scientific">Sphingomonas melonis</name>
    <dbReference type="NCBI Taxonomy" id="152682"/>
    <lineage>
        <taxon>Bacteria</taxon>
        <taxon>Pseudomonadati</taxon>
        <taxon>Pseudomonadota</taxon>
        <taxon>Alphaproteobacteria</taxon>
        <taxon>Sphingomonadales</taxon>
        <taxon>Sphingomonadaceae</taxon>
        <taxon>Sphingomonas</taxon>
    </lineage>
</organism>
<keyword evidence="4 5" id="KW-0472">Membrane</keyword>
<dbReference type="Pfam" id="PF04932">
    <property type="entry name" value="Wzy_C"/>
    <property type="match status" value="1"/>
</dbReference>
<gene>
    <name evidence="7" type="ORF">SR41_08370</name>
</gene>
<evidence type="ECO:0000259" key="6">
    <source>
        <dbReference type="Pfam" id="PF04932"/>
    </source>
</evidence>
<evidence type="ECO:0000256" key="1">
    <source>
        <dbReference type="ARBA" id="ARBA00004141"/>
    </source>
</evidence>
<protein>
    <recommendedName>
        <fullName evidence="6">O-antigen ligase-related domain-containing protein</fullName>
    </recommendedName>
</protein>
<feature type="transmembrane region" description="Helical" evidence="5">
    <location>
        <begin position="163"/>
        <end position="180"/>
    </location>
</feature>
<sequence>MLTPFYRRLADVHGGYTDASFVMLAPIAVTACCGLSLASNFRNGSPRALWPYVGLMAVLVYGFFSGALQNGLPAATLAVLNWALPILFALHILTAPEDADEKARQIMLAMVWGGLVIGVYGLIQYLIMPAWDAEWMRGSALESIGAPIPRMVRVFSTLNSPGPYAQFVSASALIAIATRSRMRWGSIVFSLIGLLLSLVRAAWGSWAIALVMLFFWSNVRQKVAFVATALAAILVITPAIAFSPLGETISARFATLSNASSDTSYLERVDLYRRFSSTALSSIAGVGLGRTGVISARLSGQSPGAIDATNNIDSGVLEIFYTFGLFGAMFLVMFGAIYVTSWPDRSNPYGVAAMVVAVSCGPLIFFGNPLTGASGMLLYPFVALARLNRGRTDD</sequence>
<feature type="transmembrane region" description="Helical" evidence="5">
    <location>
        <begin position="49"/>
        <end position="68"/>
    </location>
</feature>
<dbReference type="PATRIC" id="fig|1549858.7.peg.577"/>
<name>A0A0D1M7R5_9SPHN</name>
<dbReference type="AlphaFoldDB" id="A0A0D1M7R5"/>
<evidence type="ECO:0000256" key="2">
    <source>
        <dbReference type="ARBA" id="ARBA00022692"/>
    </source>
</evidence>
<comment type="subcellular location">
    <subcellularLocation>
        <location evidence="1">Membrane</location>
        <topology evidence="1">Multi-pass membrane protein</topology>
    </subcellularLocation>
</comment>
<dbReference type="PANTHER" id="PTHR37422">
    <property type="entry name" value="TEICHURONIC ACID BIOSYNTHESIS PROTEIN TUAE"/>
    <property type="match status" value="1"/>
</dbReference>
<evidence type="ECO:0000313" key="7">
    <source>
        <dbReference type="EMBL" id="KIU28230.1"/>
    </source>
</evidence>
<feature type="transmembrane region" description="Helical" evidence="5">
    <location>
        <begin position="187"/>
        <end position="217"/>
    </location>
</feature>
<dbReference type="InterPro" id="IPR007016">
    <property type="entry name" value="O-antigen_ligase-rel_domated"/>
</dbReference>
<evidence type="ECO:0000313" key="8">
    <source>
        <dbReference type="Proteomes" id="UP000033203"/>
    </source>
</evidence>
<dbReference type="GO" id="GO:0016020">
    <property type="term" value="C:membrane"/>
    <property type="evidence" value="ECO:0007669"/>
    <property type="project" value="UniProtKB-SubCell"/>
</dbReference>